<proteinExistence type="predicted"/>
<accession>A0A9P7F567</accession>
<dbReference type="GeneID" id="64696014"/>
<name>A0A9P7F567_9AGAM</name>
<keyword evidence="2" id="KW-1185">Reference proteome</keyword>
<evidence type="ECO:0000313" key="1">
    <source>
        <dbReference type="EMBL" id="KAG2107640.1"/>
    </source>
</evidence>
<dbReference type="Proteomes" id="UP000823399">
    <property type="component" value="Unassembled WGS sequence"/>
</dbReference>
<dbReference type="OrthoDB" id="3050185at2759"/>
<evidence type="ECO:0000313" key="2">
    <source>
        <dbReference type="Proteomes" id="UP000823399"/>
    </source>
</evidence>
<dbReference type="AlphaFoldDB" id="A0A9P7F567"/>
<reference evidence="1" key="1">
    <citation type="journal article" date="2020" name="New Phytol.">
        <title>Comparative genomics reveals dynamic genome evolution in host specialist ectomycorrhizal fungi.</title>
        <authorList>
            <person name="Lofgren L.A."/>
            <person name="Nguyen N.H."/>
            <person name="Vilgalys R."/>
            <person name="Ruytinx J."/>
            <person name="Liao H.L."/>
            <person name="Branco S."/>
            <person name="Kuo A."/>
            <person name="LaButti K."/>
            <person name="Lipzen A."/>
            <person name="Andreopoulos W."/>
            <person name="Pangilinan J."/>
            <person name="Riley R."/>
            <person name="Hundley H."/>
            <person name="Na H."/>
            <person name="Barry K."/>
            <person name="Grigoriev I.V."/>
            <person name="Stajich J.E."/>
            <person name="Kennedy P.G."/>
        </authorList>
    </citation>
    <scope>NUCLEOTIDE SEQUENCE</scope>
    <source>
        <strain evidence="1">FC423</strain>
    </source>
</reference>
<organism evidence="1 2">
    <name type="scientific">Suillus discolor</name>
    <dbReference type="NCBI Taxonomy" id="1912936"/>
    <lineage>
        <taxon>Eukaryota</taxon>
        <taxon>Fungi</taxon>
        <taxon>Dikarya</taxon>
        <taxon>Basidiomycota</taxon>
        <taxon>Agaricomycotina</taxon>
        <taxon>Agaricomycetes</taxon>
        <taxon>Agaricomycetidae</taxon>
        <taxon>Boletales</taxon>
        <taxon>Suillineae</taxon>
        <taxon>Suillaceae</taxon>
        <taxon>Suillus</taxon>
    </lineage>
</organism>
<sequence length="202" mass="23741">MTSENTFEGDVLNSEAEEFVTLEVLENSLYIHDQIGEYQDRGEMLEQFSYLDFFLQTYDKAMPTHEEGCRGRPQSVKIPYHQHSIHQNQCRILHGEQAEVIPNFPGKWFANRENLPDHPLYCASLLALLKPWRSLADLKSVSETFVDAFEHFLVDSSLHKVLEEDVKLLKTCTWRVIFSILKVIWRMTLMKKIWCHKVQLKQ</sequence>
<gene>
    <name evidence="1" type="ORF">F5147DRAFT_653173</name>
</gene>
<dbReference type="RefSeq" id="XP_041292371.1">
    <property type="nucleotide sequence ID" value="XM_041433755.1"/>
</dbReference>
<dbReference type="EMBL" id="JABBWM010000030">
    <property type="protein sequence ID" value="KAG2107640.1"/>
    <property type="molecule type" value="Genomic_DNA"/>
</dbReference>
<protein>
    <submittedName>
        <fullName evidence="1">Uncharacterized protein</fullName>
    </submittedName>
</protein>
<comment type="caution">
    <text evidence="1">The sequence shown here is derived from an EMBL/GenBank/DDBJ whole genome shotgun (WGS) entry which is preliminary data.</text>
</comment>